<dbReference type="EMBL" id="SNRW01003081">
    <property type="protein sequence ID" value="KAA6390853.1"/>
    <property type="molecule type" value="Genomic_DNA"/>
</dbReference>
<evidence type="ECO:0000313" key="3">
    <source>
        <dbReference type="Proteomes" id="UP000324800"/>
    </source>
</evidence>
<protein>
    <submittedName>
        <fullName evidence="2">Uncharacterized protein</fullName>
    </submittedName>
</protein>
<organism evidence="2 3">
    <name type="scientific">Streblomastix strix</name>
    <dbReference type="NCBI Taxonomy" id="222440"/>
    <lineage>
        <taxon>Eukaryota</taxon>
        <taxon>Metamonada</taxon>
        <taxon>Preaxostyla</taxon>
        <taxon>Oxymonadida</taxon>
        <taxon>Streblomastigidae</taxon>
        <taxon>Streblomastix</taxon>
    </lineage>
</organism>
<feature type="region of interest" description="Disordered" evidence="1">
    <location>
        <begin position="39"/>
        <end position="95"/>
    </location>
</feature>
<feature type="compositionally biased region" description="Polar residues" evidence="1">
    <location>
        <begin position="62"/>
        <end position="80"/>
    </location>
</feature>
<dbReference type="AlphaFoldDB" id="A0A5J4W8C8"/>
<evidence type="ECO:0000256" key="1">
    <source>
        <dbReference type="SAM" id="MobiDB-lite"/>
    </source>
</evidence>
<gene>
    <name evidence="2" type="ORF">EZS28_013619</name>
</gene>
<evidence type="ECO:0000313" key="2">
    <source>
        <dbReference type="EMBL" id="KAA6390853.1"/>
    </source>
</evidence>
<name>A0A5J4W8C8_9EUKA</name>
<dbReference type="Proteomes" id="UP000324800">
    <property type="component" value="Unassembled WGS sequence"/>
</dbReference>
<sequence>MPDIQGTVGQLTGLQPISGAHNSSLFPGLRLNEMRLISVQGKPKKKKGSKSTLFPGRLIASDDTSQSSNMQAQTQKTLTVPKSKAMPKSKRVGGLESLFGQGHCTKWRSAMRSPSETEKRSALMITAPQEMEDRIEELIYKEKDNGM</sequence>
<proteinExistence type="predicted"/>
<reference evidence="2 3" key="1">
    <citation type="submission" date="2019-03" db="EMBL/GenBank/DDBJ databases">
        <title>Single cell metagenomics reveals metabolic interactions within the superorganism composed of flagellate Streblomastix strix and complex community of Bacteroidetes bacteria on its surface.</title>
        <authorList>
            <person name="Treitli S.C."/>
            <person name="Kolisko M."/>
            <person name="Husnik F."/>
            <person name="Keeling P."/>
            <person name="Hampl V."/>
        </authorList>
    </citation>
    <scope>NUCLEOTIDE SEQUENCE [LARGE SCALE GENOMIC DNA]</scope>
    <source>
        <strain evidence="2">ST1C</strain>
    </source>
</reference>
<accession>A0A5J4W8C8</accession>
<comment type="caution">
    <text evidence="2">The sequence shown here is derived from an EMBL/GenBank/DDBJ whole genome shotgun (WGS) entry which is preliminary data.</text>
</comment>